<evidence type="ECO:0000256" key="2">
    <source>
        <dbReference type="ARBA" id="ARBA00022692"/>
    </source>
</evidence>
<dbReference type="Proteomes" id="UP000657918">
    <property type="component" value="Unassembled WGS sequence"/>
</dbReference>
<evidence type="ECO:0000256" key="6">
    <source>
        <dbReference type="SAM" id="MobiDB-lite"/>
    </source>
</evidence>
<evidence type="ECO:0000259" key="8">
    <source>
        <dbReference type="PROSITE" id="PS51775"/>
    </source>
</evidence>
<evidence type="ECO:0000313" key="10">
    <source>
        <dbReference type="Proteomes" id="UP000657918"/>
    </source>
</evidence>
<feature type="region of interest" description="Disordered" evidence="6">
    <location>
        <begin position="592"/>
        <end position="615"/>
    </location>
</feature>
<sequence>MVFKQKYATFLHNFSTLEFCLGHYQRMASRAVHSWTLADLILAFLDLAIAYVLLCGSACAFILSKFLSVSGFFLPCPCTGLLGYQNNDLCLHKLLIDWPTSKIYYVQALVKSRFPFDLIWFADQSSDLHVEGVRDKKRENGVVELEGEGCSTSLSGPRLSSCVDGESGYDARGKKVTNQKHKSGIRRRRRAALGYGKLLSALSTNSTRSIGLGAPHSSHDSNFEMGSQISGNLGPASGTEDAILGDGHGPIVIDHGERVHGSFELNGSYKKGKGIRNDPSFVKNMACNAEDVSGSVGNDAIKMLEQSLEEEKTALAALYQELEKERAAAASAADEAMAMIMRLQEDKASIAMEARQYQRMIEEKFAYDDEEMDILKEILVRRELENHFLEKKLEAYQLMNISGNEQLKEDSSCQMNNTGKRPSLSFDSDENLLLLPQQMVKSKTIFQKEVQTNASCSSNDERSHTLVLGKEMMPECKESASDSSTSEGVLQKTVCVAGEEKTQRYVGEISQTCGGMEEEMGKDRNHLNQVGSCMHSPMLDTELTVYDVHVVDDETTVWKEGGGKESGPLSSASSDFGVCTTSELSDCPRTSVAEIEPNGRGSHLDTTSSSPRVGDSQCKILDIDSQRSSSSAVNSERFKIDSEVECLRERLRAVQEEKDKLTISAEQKDRVSAQLKLVEEIISQLRETRQLREPVRQASLPPLSSKVSLKKRSCRRVSPEAFESA</sequence>
<evidence type="ECO:0000256" key="5">
    <source>
        <dbReference type="SAM" id="Coils"/>
    </source>
</evidence>
<reference evidence="9 10" key="1">
    <citation type="submission" date="2020-10" db="EMBL/GenBank/DDBJ databases">
        <title>Plant Genome Project.</title>
        <authorList>
            <person name="Zhang R.-G."/>
        </authorList>
    </citation>
    <scope>NUCLEOTIDE SEQUENCE [LARGE SCALE GENOMIC DNA]</scope>
    <source>
        <strain evidence="9">FAFU-HL-1</strain>
        <tissue evidence="9">Leaf</tissue>
    </source>
</reference>
<dbReference type="AlphaFoldDB" id="A0A835N8Q9"/>
<keyword evidence="2 7" id="KW-0812">Transmembrane</keyword>
<accession>A0A835N8Q9</accession>
<feature type="coiled-coil region" evidence="5">
    <location>
        <begin position="301"/>
        <end position="339"/>
    </location>
</feature>
<keyword evidence="4 7" id="KW-0472">Membrane</keyword>
<comment type="subcellular location">
    <subcellularLocation>
        <location evidence="1">Membrane</location>
    </subcellularLocation>
</comment>
<protein>
    <recommendedName>
        <fullName evidence="8">GTD-binding domain-containing protein</fullName>
    </recommendedName>
</protein>
<keyword evidence="5" id="KW-0175">Coiled coil</keyword>
<keyword evidence="10" id="KW-1185">Reference proteome</keyword>
<evidence type="ECO:0000256" key="1">
    <source>
        <dbReference type="ARBA" id="ARBA00004370"/>
    </source>
</evidence>
<dbReference type="EMBL" id="JADGMS010000002">
    <property type="protein sequence ID" value="KAF9688391.1"/>
    <property type="molecule type" value="Genomic_DNA"/>
</dbReference>
<dbReference type="GO" id="GO:0016020">
    <property type="term" value="C:membrane"/>
    <property type="evidence" value="ECO:0007669"/>
    <property type="project" value="UniProtKB-SubCell"/>
</dbReference>
<keyword evidence="3 7" id="KW-1133">Transmembrane helix</keyword>
<gene>
    <name evidence="9" type="ORF">SADUNF_Sadunf02G0192500</name>
</gene>
<dbReference type="GO" id="GO:0080115">
    <property type="term" value="F:myosin XI tail binding"/>
    <property type="evidence" value="ECO:0007669"/>
    <property type="project" value="UniProtKB-ARBA"/>
</dbReference>
<feature type="domain" description="GTD-binding" evidence="8">
    <location>
        <begin position="299"/>
        <end position="397"/>
    </location>
</feature>
<feature type="coiled-coil region" evidence="5">
    <location>
        <begin position="644"/>
        <end position="688"/>
    </location>
</feature>
<dbReference type="PANTHER" id="PTHR31422">
    <property type="entry name" value="BNAANNG28530D PROTEIN"/>
    <property type="match status" value="1"/>
</dbReference>
<evidence type="ECO:0000256" key="4">
    <source>
        <dbReference type="ARBA" id="ARBA00023136"/>
    </source>
</evidence>
<dbReference type="PANTHER" id="PTHR31422:SF44">
    <property type="entry name" value="GTD-BINDING DOMAIN-CONTAINING PROTEIN"/>
    <property type="match status" value="1"/>
</dbReference>
<proteinExistence type="predicted"/>
<name>A0A835N8Q9_9ROSI</name>
<organism evidence="9 10">
    <name type="scientific">Salix dunnii</name>
    <dbReference type="NCBI Taxonomy" id="1413687"/>
    <lineage>
        <taxon>Eukaryota</taxon>
        <taxon>Viridiplantae</taxon>
        <taxon>Streptophyta</taxon>
        <taxon>Embryophyta</taxon>
        <taxon>Tracheophyta</taxon>
        <taxon>Spermatophyta</taxon>
        <taxon>Magnoliopsida</taxon>
        <taxon>eudicotyledons</taxon>
        <taxon>Gunneridae</taxon>
        <taxon>Pentapetalae</taxon>
        <taxon>rosids</taxon>
        <taxon>fabids</taxon>
        <taxon>Malpighiales</taxon>
        <taxon>Salicaceae</taxon>
        <taxon>Saliceae</taxon>
        <taxon>Salix</taxon>
    </lineage>
</organism>
<evidence type="ECO:0000256" key="7">
    <source>
        <dbReference type="SAM" id="Phobius"/>
    </source>
</evidence>
<dbReference type="InterPro" id="IPR007656">
    <property type="entry name" value="GTD-bd"/>
</dbReference>
<evidence type="ECO:0000313" key="9">
    <source>
        <dbReference type="EMBL" id="KAF9688391.1"/>
    </source>
</evidence>
<dbReference type="Pfam" id="PF04576">
    <property type="entry name" value="Zein-binding"/>
    <property type="match status" value="1"/>
</dbReference>
<feature type="transmembrane region" description="Helical" evidence="7">
    <location>
        <begin position="40"/>
        <end position="63"/>
    </location>
</feature>
<dbReference type="OrthoDB" id="1933744at2759"/>
<comment type="caution">
    <text evidence="9">The sequence shown here is derived from an EMBL/GenBank/DDBJ whole genome shotgun (WGS) entry which is preliminary data.</text>
</comment>
<evidence type="ECO:0000256" key="3">
    <source>
        <dbReference type="ARBA" id="ARBA00022989"/>
    </source>
</evidence>
<dbReference type="PROSITE" id="PS51775">
    <property type="entry name" value="GTD_BINDING"/>
    <property type="match status" value="1"/>
</dbReference>